<gene>
    <name evidence="1" type="ORF">SAMN05660895_2139</name>
</gene>
<evidence type="ECO:0000313" key="1">
    <source>
        <dbReference type="EMBL" id="SFV35021.1"/>
    </source>
</evidence>
<organism evidence="1 2">
    <name type="scientific">Thermoflavifilum thermophilum</name>
    <dbReference type="NCBI Taxonomy" id="1393122"/>
    <lineage>
        <taxon>Bacteria</taxon>
        <taxon>Pseudomonadati</taxon>
        <taxon>Bacteroidota</taxon>
        <taxon>Chitinophagia</taxon>
        <taxon>Chitinophagales</taxon>
        <taxon>Chitinophagaceae</taxon>
        <taxon>Thermoflavifilum</taxon>
    </lineage>
</organism>
<dbReference type="Gene3D" id="3.40.50.1240">
    <property type="entry name" value="Phosphoglycerate mutase-like"/>
    <property type="match status" value="1"/>
</dbReference>
<dbReference type="STRING" id="1393122.SAMN05660895_2139"/>
<evidence type="ECO:0000313" key="2">
    <source>
        <dbReference type="Proteomes" id="UP000199537"/>
    </source>
</evidence>
<dbReference type="RefSeq" id="WP_143104015.1">
    <property type="nucleotide sequence ID" value="NZ_FPCJ01000001.1"/>
</dbReference>
<reference evidence="2" key="1">
    <citation type="submission" date="2016-10" db="EMBL/GenBank/DDBJ databases">
        <authorList>
            <person name="Varghese N."/>
            <person name="Submissions S."/>
        </authorList>
    </citation>
    <scope>NUCLEOTIDE SEQUENCE [LARGE SCALE GENOMIC DNA]</scope>
    <source>
        <strain evidence="2">DSM 14807</strain>
    </source>
</reference>
<dbReference type="EMBL" id="FPCJ01000001">
    <property type="protein sequence ID" value="SFV35021.1"/>
    <property type="molecule type" value="Genomic_DNA"/>
</dbReference>
<proteinExistence type="predicted"/>
<dbReference type="PROSITE" id="PS51257">
    <property type="entry name" value="PROKAR_LIPOPROTEIN"/>
    <property type="match status" value="1"/>
</dbReference>
<dbReference type="SUPFAM" id="SSF53254">
    <property type="entry name" value="Phosphoglycerate mutase-like"/>
    <property type="match status" value="1"/>
</dbReference>
<protein>
    <recommendedName>
        <fullName evidence="3">Histidine phosphatase superfamily (Branch 1)</fullName>
    </recommendedName>
</protein>
<sequence length="186" mass="20726">MKGSSLSILCGVCLMMVACKRTPENSLTKIYLIPHAEAYPAFNGSLTWYGRLRAGDLRRWLQDSGVQRIYFNPFARCEHTADSLRAAKNIDTAYFRWDDSGTSLMQSIATHRDYGKHLLVIALPEEIPGILRALGVHQAPAQFPDTAFDQGFIIQIDHGSTSAVATRYGRPPLLPDTIRVPANYTE</sequence>
<keyword evidence="2" id="KW-1185">Reference proteome</keyword>
<dbReference type="AlphaFoldDB" id="A0A1I7NK17"/>
<evidence type="ECO:0008006" key="3">
    <source>
        <dbReference type="Google" id="ProtNLM"/>
    </source>
</evidence>
<accession>A0A1I7NK17</accession>
<name>A0A1I7NK17_9BACT</name>
<dbReference type="OrthoDB" id="3296006at2"/>
<dbReference type="InterPro" id="IPR029033">
    <property type="entry name" value="His_PPase_superfam"/>
</dbReference>
<dbReference type="Proteomes" id="UP000199537">
    <property type="component" value="Unassembled WGS sequence"/>
</dbReference>